<gene>
    <name evidence="4" type="ORF">HNQ71_007050</name>
</gene>
<dbReference type="FunFam" id="3.90.226.10:FF:000009">
    <property type="entry name" value="Carnitinyl-CoA dehydratase"/>
    <property type="match status" value="1"/>
</dbReference>
<dbReference type="InterPro" id="IPR001753">
    <property type="entry name" value="Enoyl-CoA_hydra/iso"/>
</dbReference>
<dbReference type="RefSeq" id="WP_210334156.1">
    <property type="nucleotide sequence ID" value="NZ_JACHEF010000020.1"/>
</dbReference>
<keyword evidence="2" id="KW-0456">Lyase</keyword>
<dbReference type="EMBL" id="JACHEF010000020">
    <property type="protein sequence ID" value="MBB6414340.1"/>
    <property type="molecule type" value="Genomic_DNA"/>
</dbReference>
<evidence type="ECO:0000256" key="1">
    <source>
        <dbReference type="ARBA" id="ARBA00005254"/>
    </source>
</evidence>
<dbReference type="InterPro" id="IPR029045">
    <property type="entry name" value="ClpP/crotonase-like_dom_sf"/>
</dbReference>
<dbReference type="Proteomes" id="UP000556329">
    <property type="component" value="Unassembled WGS sequence"/>
</dbReference>
<comment type="caution">
    <text evidence="4">The sequence shown here is derived from an EMBL/GenBank/DDBJ whole genome shotgun (WGS) entry which is preliminary data.</text>
</comment>
<proteinExistence type="inferred from homology"/>
<dbReference type="CDD" id="cd06558">
    <property type="entry name" value="crotonase-like"/>
    <property type="match status" value="1"/>
</dbReference>
<evidence type="ECO:0000256" key="2">
    <source>
        <dbReference type="ARBA" id="ARBA00023239"/>
    </source>
</evidence>
<dbReference type="PANTHER" id="PTHR11941">
    <property type="entry name" value="ENOYL-COA HYDRATASE-RELATED"/>
    <property type="match status" value="1"/>
</dbReference>
<dbReference type="FunFam" id="1.10.12.10:FF:000001">
    <property type="entry name" value="Probable enoyl-CoA hydratase, mitochondrial"/>
    <property type="match status" value="1"/>
</dbReference>
<evidence type="ECO:0000313" key="4">
    <source>
        <dbReference type="EMBL" id="MBB6414340.1"/>
    </source>
</evidence>
<dbReference type="AlphaFoldDB" id="A0A841PUX1"/>
<name>A0A841PUX1_9HYPH</name>
<dbReference type="InterPro" id="IPR018376">
    <property type="entry name" value="Enoyl-CoA_hyd/isom_CS"/>
</dbReference>
<dbReference type="GO" id="GO:0006635">
    <property type="term" value="P:fatty acid beta-oxidation"/>
    <property type="evidence" value="ECO:0007669"/>
    <property type="project" value="TreeGrafter"/>
</dbReference>
<comment type="similarity">
    <text evidence="1 3">Belongs to the enoyl-CoA hydratase/isomerase family.</text>
</comment>
<accession>A0A841PUX1</accession>
<dbReference type="Gene3D" id="3.90.226.10">
    <property type="entry name" value="2-enoyl-CoA Hydratase, Chain A, domain 1"/>
    <property type="match status" value="1"/>
</dbReference>
<dbReference type="Pfam" id="PF00378">
    <property type="entry name" value="ECH_1"/>
    <property type="match status" value="1"/>
</dbReference>
<evidence type="ECO:0000313" key="5">
    <source>
        <dbReference type="Proteomes" id="UP000556329"/>
    </source>
</evidence>
<dbReference type="GO" id="GO:0016836">
    <property type="term" value="F:hydro-lyase activity"/>
    <property type="evidence" value="ECO:0007669"/>
    <property type="project" value="UniProtKB-ARBA"/>
</dbReference>
<sequence length="262" mass="27538">MAYKNLVVEKESGYVVAAINHPPANALGQGILMDLNTLLDESLEDSEIRAIVLTGTGEKLFSAGADINEFDSVKAGNKTEGNRPKVEGNDVFSKIENYPKPVIAAMQGSAYGGGTEISLACHFRILADTAKVGLPEVRLGIIPGWGGTQRLPRLIGKTKALEMMLTGDPLSSADALSFGLVNKVVPASQVLAEAKALAARLAQGAPVAISGIMKAVTKGLQTTIEEGIKIEKACSVVVSASEDAKEGPKAFLEKRKPNFHGK</sequence>
<reference evidence="4 5" key="1">
    <citation type="submission" date="2020-08" db="EMBL/GenBank/DDBJ databases">
        <title>Genomic Encyclopedia of Type Strains, Phase IV (KMG-IV): sequencing the most valuable type-strain genomes for metagenomic binning, comparative biology and taxonomic classification.</title>
        <authorList>
            <person name="Goeker M."/>
        </authorList>
    </citation>
    <scope>NUCLEOTIDE SEQUENCE [LARGE SCALE GENOMIC DNA]</scope>
    <source>
        <strain evidence="4 5">DSM 100039</strain>
    </source>
</reference>
<dbReference type="SUPFAM" id="SSF52096">
    <property type="entry name" value="ClpP/crotonase"/>
    <property type="match status" value="1"/>
</dbReference>
<organism evidence="4 5">
    <name type="scientific">Mesorhizobium sangaii</name>
    <dbReference type="NCBI Taxonomy" id="505389"/>
    <lineage>
        <taxon>Bacteria</taxon>
        <taxon>Pseudomonadati</taxon>
        <taxon>Pseudomonadota</taxon>
        <taxon>Alphaproteobacteria</taxon>
        <taxon>Hyphomicrobiales</taxon>
        <taxon>Phyllobacteriaceae</taxon>
        <taxon>Mesorhizobium</taxon>
    </lineage>
</organism>
<dbReference type="PANTHER" id="PTHR11941:SF175">
    <property type="entry name" value="ENOYL-COA HYDRATASE-RELATED"/>
    <property type="match status" value="1"/>
</dbReference>
<dbReference type="InterPro" id="IPR014748">
    <property type="entry name" value="Enoyl-CoA_hydra_C"/>
</dbReference>
<dbReference type="PROSITE" id="PS00166">
    <property type="entry name" value="ENOYL_COA_HYDRATASE"/>
    <property type="match status" value="1"/>
</dbReference>
<protein>
    <submittedName>
        <fullName evidence="4">Enoyl-CoA hydratase/carnithine racemase</fullName>
    </submittedName>
</protein>
<evidence type="ECO:0000256" key="3">
    <source>
        <dbReference type="RuleBase" id="RU003707"/>
    </source>
</evidence>
<dbReference type="Gene3D" id="1.10.12.10">
    <property type="entry name" value="Lyase 2-enoyl-coa Hydratase, Chain A, domain 2"/>
    <property type="match status" value="1"/>
</dbReference>
<keyword evidence="5" id="KW-1185">Reference proteome</keyword>